<dbReference type="InterPro" id="IPR003362">
    <property type="entry name" value="Bact_transf"/>
</dbReference>
<keyword evidence="1" id="KW-0472">Membrane</keyword>
<dbReference type="Pfam" id="PF02397">
    <property type="entry name" value="Bac_transf"/>
    <property type="match status" value="1"/>
</dbReference>
<gene>
    <name evidence="3" type="ORF">METZ01_LOCUS221514</name>
</gene>
<sequence>MTIMKLLNLLMIFQVVFTLVAGNSITPILESGVWVQKEAVAWGNPAIIEGDSAEQAGEAGVDAKKLTKRIMDLGIIFALSPIWVPVFAVLYFFIFFERVLLWDFGPVFITEPRFSMGKKFNMLKINFFRERARRIFLESPEFKKEPTFNYLHRDSSNLLLMGRFMKKFYLDELGQIVNILKGEMSIVGPRPLPIDNEANSYAPRLKLKTGVFCFPANFSKSGGDTILNYSKDEQYLEQYQKSSVWGSIKLDCLIILDGLKAALKGYG</sequence>
<keyword evidence="1" id="KW-1133">Transmembrane helix</keyword>
<dbReference type="PANTHER" id="PTHR30576:SF0">
    <property type="entry name" value="UNDECAPRENYL-PHOSPHATE N-ACETYLGALACTOSAMINYL 1-PHOSPHATE TRANSFERASE-RELATED"/>
    <property type="match status" value="1"/>
</dbReference>
<evidence type="ECO:0000313" key="3">
    <source>
        <dbReference type="EMBL" id="SVB68660.1"/>
    </source>
</evidence>
<proteinExistence type="predicted"/>
<protein>
    <recommendedName>
        <fullName evidence="2">Bacterial sugar transferase domain-containing protein</fullName>
    </recommendedName>
</protein>
<dbReference type="PANTHER" id="PTHR30576">
    <property type="entry name" value="COLANIC BIOSYNTHESIS UDP-GLUCOSE LIPID CARRIER TRANSFERASE"/>
    <property type="match status" value="1"/>
</dbReference>
<organism evidence="3">
    <name type="scientific">marine metagenome</name>
    <dbReference type="NCBI Taxonomy" id="408172"/>
    <lineage>
        <taxon>unclassified sequences</taxon>
        <taxon>metagenomes</taxon>
        <taxon>ecological metagenomes</taxon>
    </lineage>
</organism>
<feature type="domain" description="Bacterial sugar transferase" evidence="2">
    <location>
        <begin position="68"/>
        <end position="262"/>
    </location>
</feature>
<keyword evidence="1" id="KW-0812">Transmembrane</keyword>
<feature type="transmembrane region" description="Helical" evidence="1">
    <location>
        <begin position="73"/>
        <end position="96"/>
    </location>
</feature>
<dbReference type="EMBL" id="UINC01052850">
    <property type="protein sequence ID" value="SVB68660.1"/>
    <property type="molecule type" value="Genomic_DNA"/>
</dbReference>
<accession>A0A382G0C6</accession>
<dbReference type="GO" id="GO:0016780">
    <property type="term" value="F:phosphotransferase activity, for other substituted phosphate groups"/>
    <property type="evidence" value="ECO:0007669"/>
    <property type="project" value="TreeGrafter"/>
</dbReference>
<evidence type="ECO:0000259" key="2">
    <source>
        <dbReference type="Pfam" id="PF02397"/>
    </source>
</evidence>
<reference evidence="3" key="1">
    <citation type="submission" date="2018-05" db="EMBL/GenBank/DDBJ databases">
        <authorList>
            <person name="Lanie J.A."/>
            <person name="Ng W.-L."/>
            <person name="Kazmierczak K.M."/>
            <person name="Andrzejewski T.M."/>
            <person name="Davidsen T.M."/>
            <person name="Wayne K.J."/>
            <person name="Tettelin H."/>
            <person name="Glass J.I."/>
            <person name="Rusch D."/>
            <person name="Podicherti R."/>
            <person name="Tsui H.-C.T."/>
            <person name="Winkler M.E."/>
        </authorList>
    </citation>
    <scope>NUCLEOTIDE SEQUENCE</scope>
</reference>
<dbReference type="AlphaFoldDB" id="A0A382G0C6"/>
<name>A0A382G0C6_9ZZZZ</name>
<evidence type="ECO:0000256" key="1">
    <source>
        <dbReference type="SAM" id="Phobius"/>
    </source>
</evidence>